<feature type="compositionally biased region" description="Basic and acidic residues" evidence="1">
    <location>
        <begin position="70"/>
        <end position="79"/>
    </location>
</feature>
<dbReference type="EMBL" id="KQ424982">
    <property type="protein sequence ID" value="KOF70189.1"/>
    <property type="molecule type" value="Genomic_DNA"/>
</dbReference>
<protein>
    <submittedName>
        <fullName evidence="2">Uncharacterized protein</fullName>
    </submittedName>
</protein>
<gene>
    <name evidence="2" type="ORF">OCBIM_22003342mg</name>
</gene>
<proteinExistence type="predicted"/>
<feature type="compositionally biased region" description="Basic and acidic residues" evidence="1">
    <location>
        <begin position="86"/>
        <end position="124"/>
    </location>
</feature>
<reference evidence="2" key="1">
    <citation type="submission" date="2015-07" db="EMBL/GenBank/DDBJ databases">
        <title>MeaNS - Measles Nucleotide Surveillance Program.</title>
        <authorList>
            <person name="Tran T."/>
            <person name="Druce J."/>
        </authorList>
    </citation>
    <scope>NUCLEOTIDE SEQUENCE</scope>
    <source>
        <strain evidence="2">UCB-OBI-ISO-001</strain>
        <tissue evidence="2">Gonad</tissue>
    </source>
</reference>
<evidence type="ECO:0000313" key="2">
    <source>
        <dbReference type="EMBL" id="KOF70189.1"/>
    </source>
</evidence>
<organism evidence="2">
    <name type="scientific">Octopus bimaculoides</name>
    <name type="common">California two-spotted octopus</name>
    <dbReference type="NCBI Taxonomy" id="37653"/>
    <lineage>
        <taxon>Eukaryota</taxon>
        <taxon>Metazoa</taxon>
        <taxon>Spiralia</taxon>
        <taxon>Lophotrochozoa</taxon>
        <taxon>Mollusca</taxon>
        <taxon>Cephalopoda</taxon>
        <taxon>Coleoidea</taxon>
        <taxon>Octopodiformes</taxon>
        <taxon>Octopoda</taxon>
        <taxon>Incirrata</taxon>
        <taxon>Octopodidae</taxon>
        <taxon>Octopus</taxon>
    </lineage>
</organism>
<name>A0A0L8G046_OCTBM</name>
<dbReference type="AlphaFoldDB" id="A0A0L8G046"/>
<feature type="region of interest" description="Disordered" evidence="1">
    <location>
        <begin position="41"/>
        <end position="139"/>
    </location>
</feature>
<accession>A0A0L8G046</accession>
<evidence type="ECO:0000256" key="1">
    <source>
        <dbReference type="SAM" id="MobiDB-lite"/>
    </source>
</evidence>
<sequence>MEGAPVQAGSFAAVAGGGLSAAVLQAGGVELQERDCKKCNALLRGGRWSDPPPKCPRRKGGEKGKKKQSEKHENTDERRKNVKTTKVSEERTQKPSTGKEEGVQKRKENEGEKIATGSERDRQRQKCQWQRLVRREGKT</sequence>
<feature type="compositionally biased region" description="Basic residues" evidence="1">
    <location>
        <begin position="55"/>
        <end position="69"/>
    </location>
</feature>